<feature type="signal peptide" evidence="9">
    <location>
        <begin position="1"/>
        <end position="20"/>
    </location>
</feature>
<dbReference type="SUPFAM" id="SSF56954">
    <property type="entry name" value="Outer membrane efflux proteins (OEP)"/>
    <property type="match status" value="1"/>
</dbReference>
<evidence type="ECO:0000256" key="7">
    <source>
        <dbReference type="ARBA" id="ARBA00023237"/>
    </source>
</evidence>
<evidence type="ECO:0000313" key="11">
    <source>
        <dbReference type="Proteomes" id="UP000198724"/>
    </source>
</evidence>
<evidence type="ECO:0000256" key="5">
    <source>
        <dbReference type="ARBA" id="ARBA00022692"/>
    </source>
</evidence>
<evidence type="ECO:0000313" key="10">
    <source>
        <dbReference type="EMBL" id="SFH05444.1"/>
    </source>
</evidence>
<evidence type="ECO:0000256" key="8">
    <source>
        <dbReference type="SAM" id="Coils"/>
    </source>
</evidence>
<dbReference type="GO" id="GO:1990281">
    <property type="term" value="C:efflux pump complex"/>
    <property type="evidence" value="ECO:0007669"/>
    <property type="project" value="TreeGrafter"/>
</dbReference>
<dbReference type="EMBL" id="FOOT01000005">
    <property type="protein sequence ID" value="SFH05444.1"/>
    <property type="molecule type" value="Genomic_DNA"/>
</dbReference>
<gene>
    <name evidence="10" type="ORF">SAMN05421739_105228</name>
</gene>
<comment type="similarity">
    <text evidence="2">Belongs to the outer membrane factor (OMF) (TC 1.B.17) family.</text>
</comment>
<evidence type="ECO:0000256" key="6">
    <source>
        <dbReference type="ARBA" id="ARBA00023136"/>
    </source>
</evidence>
<evidence type="ECO:0000256" key="2">
    <source>
        <dbReference type="ARBA" id="ARBA00007613"/>
    </source>
</evidence>
<name>A0A1I2WVR3_9BACT</name>
<dbReference type="RefSeq" id="WP_245756247.1">
    <property type="nucleotide sequence ID" value="NZ_FOOT01000005.1"/>
</dbReference>
<keyword evidence="9" id="KW-0732">Signal</keyword>
<evidence type="ECO:0000256" key="4">
    <source>
        <dbReference type="ARBA" id="ARBA00022452"/>
    </source>
</evidence>
<evidence type="ECO:0000256" key="1">
    <source>
        <dbReference type="ARBA" id="ARBA00004442"/>
    </source>
</evidence>
<dbReference type="InterPro" id="IPR003423">
    <property type="entry name" value="OMP_efflux"/>
</dbReference>
<keyword evidence="5" id="KW-0812">Transmembrane</keyword>
<dbReference type="GO" id="GO:0015562">
    <property type="term" value="F:efflux transmembrane transporter activity"/>
    <property type="evidence" value="ECO:0007669"/>
    <property type="project" value="InterPro"/>
</dbReference>
<keyword evidence="4" id="KW-1134">Transmembrane beta strand</keyword>
<organism evidence="10 11">
    <name type="scientific">Pontibacter chinhatensis</name>
    <dbReference type="NCBI Taxonomy" id="1436961"/>
    <lineage>
        <taxon>Bacteria</taxon>
        <taxon>Pseudomonadati</taxon>
        <taxon>Bacteroidota</taxon>
        <taxon>Cytophagia</taxon>
        <taxon>Cytophagales</taxon>
        <taxon>Hymenobacteraceae</taxon>
        <taxon>Pontibacter</taxon>
    </lineage>
</organism>
<keyword evidence="7" id="KW-0998">Cell outer membrane</keyword>
<dbReference type="Proteomes" id="UP000198724">
    <property type="component" value="Unassembled WGS sequence"/>
</dbReference>
<dbReference type="PANTHER" id="PTHR30026:SF20">
    <property type="entry name" value="OUTER MEMBRANE PROTEIN TOLC"/>
    <property type="match status" value="1"/>
</dbReference>
<comment type="subcellular location">
    <subcellularLocation>
        <location evidence="1">Cell outer membrane</location>
    </subcellularLocation>
</comment>
<keyword evidence="11" id="KW-1185">Reference proteome</keyword>
<keyword evidence="8" id="KW-0175">Coiled coil</keyword>
<feature type="chain" id="PRO_5011526791" evidence="9">
    <location>
        <begin position="21"/>
        <end position="454"/>
    </location>
</feature>
<dbReference type="GO" id="GO:0009279">
    <property type="term" value="C:cell outer membrane"/>
    <property type="evidence" value="ECO:0007669"/>
    <property type="project" value="UniProtKB-SubCell"/>
</dbReference>
<accession>A0A1I2WVR3</accession>
<dbReference type="AlphaFoldDB" id="A0A1I2WVR3"/>
<dbReference type="PANTHER" id="PTHR30026">
    <property type="entry name" value="OUTER MEMBRANE PROTEIN TOLC"/>
    <property type="match status" value="1"/>
</dbReference>
<evidence type="ECO:0000256" key="3">
    <source>
        <dbReference type="ARBA" id="ARBA00022448"/>
    </source>
</evidence>
<proteinExistence type="inferred from homology"/>
<dbReference type="InterPro" id="IPR051906">
    <property type="entry name" value="TolC-like"/>
</dbReference>
<dbReference type="Pfam" id="PF02321">
    <property type="entry name" value="OEP"/>
    <property type="match status" value="1"/>
</dbReference>
<protein>
    <submittedName>
        <fullName evidence="10">Outer membrane protein TolC</fullName>
    </submittedName>
</protein>
<keyword evidence="6" id="KW-0472">Membrane</keyword>
<dbReference type="GO" id="GO:0015288">
    <property type="term" value="F:porin activity"/>
    <property type="evidence" value="ECO:0007669"/>
    <property type="project" value="TreeGrafter"/>
</dbReference>
<reference evidence="11" key="1">
    <citation type="submission" date="2016-10" db="EMBL/GenBank/DDBJ databases">
        <authorList>
            <person name="Varghese N."/>
            <person name="Submissions S."/>
        </authorList>
    </citation>
    <scope>NUCLEOTIDE SEQUENCE [LARGE SCALE GENOMIC DNA]</scope>
    <source>
        <strain evidence="11">LP51</strain>
    </source>
</reference>
<feature type="coiled-coil region" evidence="8">
    <location>
        <begin position="414"/>
        <end position="441"/>
    </location>
</feature>
<dbReference type="STRING" id="1436961.SAMN05421739_105228"/>
<keyword evidence="3" id="KW-0813">Transport</keyword>
<sequence length="454" mass="51470">MIKKYFLVGVMALFLKPAFAQEPATTGQVQELTLQESLNYALENNENIQKASLDEIGSKYQVKEARSAGLPQVDIKGQGIRTIEKARIALPAEFNQEGTGPLIAQMGTDYNMQAGLSVSQLLFSKSYFVGLKAAQSAEDLYRIRKEMTTEEVIYNVGSAYYQVLQTQEQFNNINANLEKLTQLERILQLQYENDLVKKVDVNRIKVNKINLENQKKSLMTAYEQQQNVLKFFMGMPLEQPIKLSGSAEDALLLQQPTMANTENLAQNRAQYQVLNKQKELKSLEMENVKAGYYPTLSAFGSYNYQTQYDGQLFGNPTTMWFPNSQVGLQLNIPVFDGLRKKAQVQQREVELQKIDLDIKQYNKNTQVELTNAVAQLQNSQSSIVAQEENVKLAQEVYDTTNQLYKEGLSPLTDLLNAETSLREAQTNLNNERLKYKLAELNYLQATGDLETLTK</sequence>
<dbReference type="Gene3D" id="1.20.1600.10">
    <property type="entry name" value="Outer membrane efflux proteins (OEP)"/>
    <property type="match status" value="1"/>
</dbReference>
<evidence type="ECO:0000256" key="9">
    <source>
        <dbReference type="SAM" id="SignalP"/>
    </source>
</evidence>